<evidence type="ECO:0000256" key="4">
    <source>
        <dbReference type="RuleBase" id="RU004020"/>
    </source>
</evidence>
<evidence type="ECO:0000256" key="2">
    <source>
        <dbReference type="ARBA" id="ARBA00023125"/>
    </source>
</evidence>
<dbReference type="SMART" id="SM00415">
    <property type="entry name" value="HSF"/>
    <property type="match status" value="1"/>
</dbReference>
<dbReference type="SUPFAM" id="SSF46785">
    <property type="entry name" value="Winged helix' DNA-binding domain"/>
    <property type="match status" value="1"/>
</dbReference>
<dbReference type="PRINTS" id="PR00056">
    <property type="entry name" value="HSFDOMAIN"/>
</dbReference>
<evidence type="ECO:0000256" key="3">
    <source>
        <dbReference type="ARBA" id="ARBA00023242"/>
    </source>
</evidence>
<sequence length="187" mass="22131">MLEDKLSIRTAPFVLNLHKILSEPSYSDAIAWERSGTRFIIKDPMNFASKVLPRHYETNKFSSFSRQLNLYGFHQVSDKRIKRQRFATSTIVYAHQHFKRDKLDSLHLIQRMWHPYSYTQIKLSNLQPTSQQEGNLKFKKASVRECQNCRILTQEIAHLNKMIEYCKFILHKPPIVDDSSRIDYSNL</sequence>
<dbReference type="Proteomes" id="UP001479436">
    <property type="component" value="Unassembled WGS sequence"/>
</dbReference>
<keyword evidence="6" id="KW-0346">Stress response</keyword>
<dbReference type="Pfam" id="PF00447">
    <property type="entry name" value="HSF_DNA-bind"/>
    <property type="match status" value="1"/>
</dbReference>
<accession>A0ABR2WKW4</accession>
<keyword evidence="2" id="KW-0238">DNA-binding</keyword>
<dbReference type="Gene3D" id="1.10.10.10">
    <property type="entry name" value="Winged helix-like DNA-binding domain superfamily/Winged helix DNA-binding domain"/>
    <property type="match status" value="1"/>
</dbReference>
<comment type="similarity">
    <text evidence="4">Belongs to the HSF family.</text>
</comment>
<gene>
    <name evidence="6" type="primary">CTA8_4</name>
    <name evidence="6" type="ORF">K7432_012341</name>
</gene>
<evidence type="ECO:0000313" key="6">
    <source>
        <dbReference type="EMBL" id="KAK9762178.1"/>
    </source>
</evidence>
<name>A0ABR2WKW4_9FUNG</name>
<evidence type="ECO:0000256" key="1">
    <source>
        <dbReference type="ARBA" id="ARBA00004123"/>
    </source>
</evidence>
<reference evidence="6 7" key="1">
    <citation type="submission" date="2023-04" db="EMBL/GenBank/DDBJ databases">
        <title>Genome of Basidiobolus ranarum AG-B5.</title>
        <authorList>
            <person name="Stajich J.E."/>
            <person name="Carter-House D."/>
            <person name="Gryganskyi A."/>
        </authorList>
    </citation>
    <scope>NUCLEOTIDE SEQUENCE [LARGE SCALE GENOMIC DNA]</scope>
    <source>
        <strain evidence="6 7">AG-B5</strain>
    </source>
</reference>
<organism evidence="6 7">
    <name type="scientific">Basidiobolus ranarum</name>
    <dbReference type="NCBI Taxonomy" id="34480"/>
    <lineage>
        <taxon>Eukaryota</taxon>
        <taxon>Fungi</taxon>
        <taxon>Fungi incertae sedis</taxon>
        <taxon>Zoopagomycota</taxon>
        <taxon>Entomophthoromycotina</taxon>
        <taxon>Basidiobolomycetes</taxon>
        <taxon>Basidiobolales</taxon>
        <taxon>Basidiobolaceae</taxon>
        <taxon>Basidiobolus</taxon>
    </lineage>
</organism>
<comment type="subcellular location">
    <subcellularLocation>
        <location evidence="1">Nucleus</location>
    </subcellularLocation>
</comment>
<dbReference type="EMBL" id="JASJQH010001061">
    <property type="protein sequence ID" value="KAK9762178.1"/>
    <property type="molecule type" value="Genomic_DNA"/>
</dbReference>
<feature type="domain" description="HSF-type DNA-binding" evidence="5">
    <location>
        <begin position="9"/>
        <end position="112"/>
    </location>
</feature>
<keyword evidence="3" id="KW-0539">Nucleus</keyword>
<keyword evidence="7" id="KW-1185">Reference proteome</keyword>
<dbReference type="PANTHER" id="PTHR10015:SF206">
    <property type="entry name" value="HSF-TYPE DNA-BINDING DOMAIN-CONTAINING PROTEIN"/>
    <property type="match status" value="1"/>
</dbReference>
<protein>
    <submittedName>
        <fullName evidence="6">Heat shock transcription factor</fullName>
    </submittedName>
</protein>
<dbReference type="InterPro" id="IPR000232">
    <property type="entry name" value="HSF_DNA-bd"/>
</dbReference>
<dbReference type="InterPro" id="IPR036388">
    <property type="entry name" value="WH-like_DNA-bd_sf"/>
</dbReference>
<evidence type="ECO:0000259" key="5">
    <source>
        <dbReference type="SMART" id="SM00415"/>
    </source>
</evidence>
<comment type="caution">
    <text evidence="6">The sequence shown here is derived from an EMBL/GenBank/DDBJ whole genome shotgun (WGS) entry which is preliminary data.</text>
</comment>
<dbReference type="InterPro" id="IPR036390">
    <property type="entry name" value="WH_DNA-bd_sf"/>
</dbReference>
<proteinExistence type="inferred from homology"/>
<evidence type="ECO:0000313" key="7">
    <source>
        <dbReference type="Proteomes" id="UP001479436"/>
    </source>
</evidence>
<dbReference type="PANTHER" id="PTHR10015">
    <property type="entry name" value="HEAT SHOCK TRANSCRIPTION FACTOR"/>
    <property type="match status" value="1"/>
</dbReference>